<dbReference type="AlphaFoldDB" id="A0A9W4GVT3"/>
<dbReference type="EMBL" id="CAJVAX010000001">
    <property type="protein sequence ID" value="CAG7597855.1"/>
    <property type="molecule type" value="Genomic_DNA"/>
</dbReference>
<proteinExistence type="predicted"/>
<evidence type="ECO:0000313" key="3">
    <source>
        <dbReference type="Proteomes" id="UP001153328"/>
    </source>
</evidence>
<feature type="domain" description="vWA-MoxR associated protein C-terminal" evidence="1">
    <location>
        <begin position="431"/>
        <end position="654"/>
    </location>
</feature>
<organism evidence="2 3">
    <name type="scientific">Actinacidiphila bryophytorum</name>
    <dbReference type="NCBI Taxonomy" id="1436133"/>
    <lineage>
        <taxon>Bacteria</taxon>
        <taxon>Bacillati</taxon>
        <taxon>Actinomycetota</taxon>
        <taxon>Actinomycetes</taxon>
        <taxon>Kitasatosporales</taxon>
        <taxon>Streptomycetaceae</taxon>
        <taxon>Actinacidiphila</taxon>
    </lineage>
</organism>
<protein>
    <recommendedName>
        <fullName evidence="1">vWA-MoxR associated protein C-terminal domain-containing protein</fullName>
    </recommendedName>
</protein>
<dbReference type="SUPFAM" id="SSF50494">
    <property type="entry name" value="Trypsin-like serine proteases"/>
    <property type="match status" value="1"/>
</dbReference>
<reference evidence="2" key="1">
    <citation type="submission" date="2021-06" db="EMBL/GenBank/DDBJ databases">
        <authorList>
            <person name="Arsene-Ploetze F."/>
        </authorList>
    </citation>
    <scope>NUCLEOTIDE SEQUENCE</scope>
    <source>
        <strain evidence="2">SBRY1</strain>
    </source>
</reference>
<keyword evidence="3" id="KW-1185">Reference proteome</keyword>
<accession>A0A9W4GVT3</accession>
<comment type="caution">
    <text evidence="2">The sequence shown here is derived from an EMBL/GenBank/DDBJ whole genome shotgun (WGS) entry which is preliminary data.</text>
</comment>
<dbReference type="InterPro" id="IPR045450">
    <property type="entry name" value="VMAP_C"/>
</dbReference>
<name>A0A9W4GVT3_9ACTN</name>
<dbReference type="Pfam" id="PF20028">
    <property type="entry name" value="VMAP-C"/>
    <property type="match status" value="1"/>
</dbReference>
<evidence type="ECO:0000313" key="2">
    <source>
        <dbReference type="EMBL" id="CAG7597855.1"/>
    </source>
</evidence>
<sequence length="670" mass="71608">MGERDPDAAVQAAWVVVRPAGGAPAGAGVVVGDGIVLTCAHVVNAALGRDRFAAEEPSDADLAGLTLTLPAHGTGAETYRPTLLSWTPARPSARPGRWEGDLALLRLPEGAPRPTPVRFADAAMGSTAWVWYASGDGRTAVDVLVQKPLGPWLLLDPGSSEVPVRHGYSGSPLWDSASGAAVGLMVSVEPEVRRYYALAPAAVREALAAAGLAAAGPRDPRQEWLHQQAAEALAALPEERFRRGANRLAWSLGLSRPPARPEDAADAALAHPRGLPALRDAFTEPAARPAAGEPGYTEARLAAVVARACPVRLLGPEDHARLAGLLAGVPLPELLAAARAAVPYLPLHSERVPDTAALLDCLENRTAEPGVMPPLLQVAEEVAALRAGVREELRELDDRVAARLRVLPGALDQVRADAKARAGSRAAGRPVVRVWLWDRGKGDAFCYVIRLYDGDDQPLSTWSAVDTPRGHEELCGQLAEAVRMLAEHGDNAGVEFLLEHGSFGLPFDRWPIPVPDLGPRLLGMDHVVVLRGQRQPSRGPWERRWGCAGSAASVVQDVDHADDLLGEDRDAALVIAACAPGEIDPMVRLCRHYGVPVMLWHRQGAGDGTTGALLELTGGDWRRDLREAVRRQRFTARKDDRMLGAHLALLWEDPRWDPRTAGLAEPAPLP</sequence>
<dbReference type="Pfam" id="PF13365">
    <property type="entry name" value="Trypsin_2"/>
    <property type="match status" value="1"/>
</dbReference>
<dbReference type="InterPro" id="IPR009003">
    <property type="entry name" value="Peptidase_S1_PA"/>
</dbReference>
<dbReference type="Proteomes" id="UP001153328">
    <property type="component" value="Unassembled WGS sequence"/>
</dbReference>
<gene>
    <name evidence="2" type="ORF">SBRY_10113</name>
</gene>
<evidence type="ECO:0000259" key="1">
    <source>
        <dbReference type="Pfam" id="PF20028"/>
    </source>
</evidence>